<name>A0ABP4VW27_9ACTN</name>
<dbReference type="Pfam" id="PF12680">
    <property type="entry name" value="SnoaL_2"/>
    <property type="match status" value="1"/>
</dbReference>
<evidence type="ECO:0000259" key="1">
    <source>
        <dbReference type="Pfam" id="PF12680"/>
    </source>
</evidence>
<evidence type="ECO:0000313" key="3">
    <source>
        <dbReference type="Proteomes" id="UP001501057"/>
    </source>
</evidence>
<dbReference type="RefSeq" id="WP_344199274.1">
    <property type="nucleotide sequence ID" value="NZ_BAAAME010000002.1"/>
</dbReference>
<organism evidence="2 3">
    <name type="scientific">Aeromicrobium alkaliterrae</name>
    <dbReference type="NCBI Taxonomy" id="302168"/>
    <lineage>
        <taxon>Bacteria</taxon>
        <taxon>Bacillati</taxon>
        <taxon>Actinomycetota</taxon>
        <taxon>Actinomycetes</taxon>
        <taxon>Propionibacteriales</taxon>
        <taxon>Nocardioidaceae</taxon>
        <taxon>Aeromicrobium</taxon>
    </lineage>
</organism>
<protein>
    <recommendedName>
        <fullName evidence="1">SnoaL-like domain-containing protein</fullName>
    </recommendedName>
</protein>
<accession>A0ABP4VW27</accession>
<dbReference type="InterPro" id="IPR032710">
    <property type="entry name" value="NTF2-like_dom_sf"/>
</dbReference>
<dbReference type="Proteomes" id="UP001501057">
    <property type="component" value="Unassembled WGS sequence"/>
</dbReference>
<dbReference type="InterPro" id="IPR037401">
    <property type="entry name" value="SnoaL-like"/>
</dbReference>
<sequence>MTDQTPPPVRAWHALVEHPDAGALRGLLSPEVTFRSPAVHTPQEGPERTFAYLWAALAVLGPGLTYHREWYSTDSAVLEFTTTIDGKDVHGVDIVTWDADGLITDFTVMARPLRGLQVLIDAMGAELKKGQS</sequence>
<dbReference type="SUPFAM" id="SSF54427">
    <property type="entry name" value="NTF2-like"/>
    <property type="match status" value="1"/>
</dbReference>
<feature type="domain" description="SnoaL-like" evidence="1">
    <location>
        <begin position="9"/>
        <end position="105"/>
    </location>
</feature>
<keyword evidence="3" id="KW-1185">Reference proteome</keyword>
<dbReference type="EMBL" id="BAAAME010000002">
    <property type="protein sequence ID" value="GAA1734879.1"/>
    <property type="molecule type" value="Genomic_DNA"/>
</dbReference>
<proteinExistence type="predicted"/>
<comment type="caution">
    <text evidence="2">The sequence shown here is derived from an EMBL/GenBank/DDBJ whole genome shotgun (WGS) entry which is preliminary data.</text>
</comment>
<gene>
    <name evidence="2" type="ORF">GCM10009710_14320</name>
</gene>
<evidence type="ECO:0000313" key="2">
    <source>
        <dbReference type="EMBL" id="GAA1734879.1"/>
    </source>
</evidence>
<dbReference type="Gene3D" id="3.10.450.50">
    <property type="match status" value="1"/>
</dbReference>
<reference evidence="3" key="1">
    <citation type="journal article" date="2019" name="Int. J. Syst. Evol. Microbiol.">
        <title>The Global Catalogue of Microorganisms (GCM) 10K type strain sequencing project: providing services to taxonomists for standard genome sequencing and annotation.</title>
        <authorList>
            <consortium name="The Broad Institute Genomics Platform"/>
            <consortium name="The Broad Institute Genome Sequencing Center for Infectious Disease"/>
            <person name="Wu L."/>
            <person name="Ma J."/>
        </authorList>
    </citation>
    <scope>NUCLEOTIDE SEQUENCE [LARGE SCALE GENOMIC DNA]</scope>
    <source>
        <strain evidence="3">JCM 13518</strain>
    </source>
</reference>